<comment type="cofactor">
    <cofactor evidence="1 6">
        <name>heme</name>
        <dbReference type="ChEBI" id="CHEBI:30413"/>
    </cofactor>
</comment>
<evidence type="ECO:0000256" key="4">
    <source>
        <dbReference type="ARBA" id="ARBA00022723"/>
    </source>
</evidence>
<keyword evidence="7" id="KW-0503">Monooxygenase</keyword>
<dbReference type="InterPro" id="IPR050121">
    <property type="entry name" value="Cytochrome_P450_monoxygenase"/>
</dbReference>
<dbReference type="KEGG" id="pfy:PFICI_08263"/>
<feature type="binding site" description="axial binding residue" evidence="6">
    <location>
        <position position="427"/>
    </location>
    <ligand>
        <name>heme</name>
        <dbReference type="ChEBI" id="CHEBI:30413"/>
    </ligand>
    <ligandPart>
        <name>Fe</name>
        <dbReference type="ChEBI" id="CHEBI:18248"/>
    </ligandPart>
</feature>
<evidence type="ECO:0000256" key="7">
    <source>
        <dbReference type="RuleBase" id="RU000461"/>
    </source>
</evidence>
<dbReference type="PROSITE" id="PS00086">
    <property type="entry name" value="CYTOCHROME_P450"/>
    <property type="match status" value="1"/>
</dbReference>
<keyword evidence="8" id="KW-0472">Membrane</keyword>
<keyword evidence="8" id="KW-1133">Transmembrane helix</keyword>
<sequence length="481" mass="54617">MDNINPLVLIATLAAIFLASYCFYAVYLHPLRDFPGPKLSAVTRIPYWIVCLRGDQVRHLIKLHEKYGPVVRYAPDDLSYADGRAWKDIASVQKGKKENPKQVEFHAPSCNGTPNLVTENNQERHAAIRRVFSPAFSEKALKAQEPLFHKYADLMVKKGGAAGTINMTELLNWATFDIMADLAFGESLGLLEKGAYSSWIAIVFNAVRVLPFVQMISFYPLLKRLYDFLEPKSVVAMRLDHFNHTVERVDKRLRDGSESPDLWNLVEETNVLTVKEMHTNAELFMLAGTETTASLLTGLTYHLLTNPDKMKILTDEIRSRFKDYQDMTFEALAQLEYLNACIREGLRIYPSIPTGIPRVVADGGNIILGKYIPGGTRVSVHQSATYRSSTNFKNPNDFIPERWLGDPEYSHDKRDAHQPFSVGPRNCLGMNMAWHEMRLLLAKLLYSFDIDSDVGPEWTEQNVYVIWDRKPLVCRLVPASS</sequence>
<protein>
    <recommendedName>
        <fullName evidence="11">Isotrichodermin C-15 hydroxylase</fullName>
    </recommendedName>
</protein>
<dbReference type="CDD" id="cd11058">
    <property type="entry name" value="CYP60B-like"/>
    <property type="match status" value="1"/>
</dbReference>
<dbReference type="GO" id="GO:0020037">
    <property type="term" value="F:heme binding"/>
    <property type="evidence" value="ECO:0007669"/>
    <property type="project" value="InterPro"/>
</dbReference>
<dbReference type="GeneID" id="19273276"/>
<dbReference type="PANTHER" id="PTHR24305:SF210">
    <property type="entry name" value="CYTOCHROME P450 MONOOXYGENASE ASQL-RELATED"/>
    <property type="match status" value="1"/>
</dbReference>
<keyword evidence="5 6" id="KW-0408">Iron</keyword>
<dbReference type="eggNOG" id="KOG0158">
    <property type="taxonomic scope" value="Eukaryota"/>
</dbReference>
<accession>W3X419</accession>
<evidence type="ECO:0000256" key="5">
    <source>
        <dbReference type="ARBA" id="ARBA00023004"/>
    </source>
</evidence>
<keyword evidence="3 6" id="KW-0349">Heme</keyword>
<evidence type="ECO:0000313" key="9">
    <source>
        <dbReference type="EMBL" id="ETS80734.1"/>
    </source>
</evidence>
<dbReference type="OrthoDB" id="1470350at2759"/>
<evidence type="ECO:0000256" key="6">
    <source>
        <dbReference type="PIRSR" id="PIRSR602401-1"/>
    </source>
</evidence>
<evidence type="ECO:0000256" key="2">
    <source>
        <dbReference type="ARBA" id="ARBA00010617"/>
    </source>
</evidence>
<evidence type="ECO:0000256" key="8">
    <source>
        <dbReference type="SAM" id="Phobius"/>
    </source>
</evidence>
<dbReference type="InterPro" id="IPR017972">
    <property type="entry name" value="Cyt_P450_CS"/>
</dbReference>
<dbReference type="GO" id="GO:0004497">
    <property type="term" value="F:monooxygenase activity"/>
    <property type="evidence" value="ECO:0007669"/>
    <property type="project" value="UniProtKB-KW"/>
</dbReference>
<dbReference type="HOGENOM" id="CLU_001570_14_11_1"/>
<evidence type="ECO:0000256" key="3">
    <source>
        <dbReference type="ARBA" id="ARBA00022617"/>
    </source>
</evidence>
<reference evidence="10" key="1">
    <citation type="journal article" date="2015" name="BMC Genomics">
        <title>Genomic and transcriptomic analysis of the endophytic fungus Pestalotiopsis fici reveals its lifestyle and high potential for synthesis of natural products.</title>
        <authorList>
            <person name="Wang X."/>
            <person name="Zhang X."/>
            <person name="Liu L."/>
            <person name="Xiang M."/>
            <person name="Wang W."/>
            <person name="Sun X."/>
            <person name="Che Y."/>
            <person name="Guo L."/>
            <person name="Liu G."/>
            <person name="Guo L."/>
            <person name="Wang C."/>
            <person name="Yin W.B."/>
            <person name="Stadler M."/>
            <person name="Zhang X."/>
            <person name="Liu X."/>
        </authorList>
    </citation>
    <scope>NUCLEOTIDE SEQUENCE [LARGE SCALE GENOMIC DNA]</scope>
    <source>
        <strain evidence="10">W106-1 / CGMCC3.15140</strain>
    </source>
</reference>
<evidence type="ECO:0008006" key="11">
    <source>
        <dbReference type="Google" id="ProtNLM"/>
    </source>
</evidence>
<feature type="transmembrane region" description="Helical" evidence="8">
    <location>
        <begin position="7"/>
        <end position="27"/>
    </location>
</feature>
<keyword evidence="7" id="KW-0560">Oxidoreductase</keyword>
<keyword evidence="4 6" id="KW-0479">Metal-binding</keyword>
<dbReference type="Proteomes" id="UP000030651">
    <property type="component" value="Unassembled WGS sequence"/>
</dbReference>
<dbReference type="AlphaFoldDB" id="W3X419"/>
<dbReference type="GO" id="GO:0005506">
    <property type="term" value="F:iron ion binding"/>
    <property type="evidence" value="ECO:0007669"/>
    <property type="project" value="InterPro"/>
</dbReference>
<organism evidence="9 10">
    <name type="scientific">Pestalotiopsis fici (strain W106-1 / CGMCC3.15140)</name>
    <dbReference type="NCBI Taxonomy" id="1229662"/>
    <lineage>
        <taxon>Eukaryota</taxon>
        <taxon>Fungi</taxon>
        <taxon>Dikarya</taxon>
        <taxon>Ascomycota</taxon>
        <taxon>Pezizomycotina</taxon>
        <taxon>Sordariomycetes</taxon>
        <taxon>Xylariomycetidae</taxon>
        <taxon>Amphisphaeriales</taxon>
        <taxon>Sporocadaceae</taxon>
        <taxon>Pestalotiopsis</taxon>
    </lineage>
</organism>
<dbReference type="SUPFAM" id="SSF48264">
    <property type="entry name" value="Cytochrome P450"/>
    <property type="match status" value="1"/>
</dbReference>
<keyword evidence="8" id="KW-0812">Transmembrane</keyword>
<gene>
    <name evidence="9" type="ORF">PFICI_08263</name>
</gene>
<dbReference type="PRINTS" id="PR00385">
    <property type="entry name" value="P450"/>
</dbReference>
<name>W3X419_PESFW</name>
<dbReference type="RefSeq" id="XP_007835035.1">
    <property type="nucleotide sequence ID" value="XM_007836844.1"/>
</dbReference>
<dbReference type="EMBL" id="KI912113">
    <property type="protein sequence ID" value="ETS80734.1"/>
    <property type="molecule type" value="Genomic_DNA"/>
</dbReference>
<dbReference type="PANTHER" id="PTHR24305">
    <property type="entry name" value="CYTOCHROME P450"/>
    <property type="match status" value="1"/>
</dbReference>
<dbReference type="InterPro" id="IPR001128">
    <property type="entry name" value="Cyt_P450"/>
</dbReference>
<dbReference type="OMA" id="MNMAWHE"/>
<dbReference type="PRINTS" id="PR00463">
    <property type="entry name" value="EP450I"/>
</dbReference>
<evidence type="ECO:0000256" key="1">
    <source>
        <dbReference type="ARBA" id="ARBA00001971"/>
    </source>
</evidence>
<evidence type="ECO:0000313" key="10">
    <source>
        <dbReference type="Proteomes" id="UP000030651"/>
    </source>
</evidence>
<dbReference type="Pfam" id="PF00067">
    <property type="entry name" value="p450"/>
    <property type="match status" value="1"/>
</dbReference>
<dbReference type="InParanoid" id="W3X419"/>
<keyword evidence="10" id="KW-1185">Reference proteome</keyword>
<proteinExistence type="inferred from homology"/>
<comment type="similarity">
    <text evidence="2 7">Belongs to the cytochrome P450 family.</text>
</comment>
<dbReference type="GO" id="GO:0016705">
    <property type="term" value="F:oxidoreductase activity, acting on paired donors, with incorporation or reduction of molecular oxygen"/>
    <property type="evidence" value="ECO:0007669"/>
    <property type="project" value="InterPro"/>
</dbReference>
<dbReference type="Gene3D" id="1.10.630.10">
    <property type="entry name" value="Cytochrome P450"/>
    <property type="match status" value="1"/>
</dbReference>
<dbReference type="InterPro" id="IPR036396">
    <property type="entry name" value="Cyt_P450_sf"/>
</dbReference>
<dbReference type="InterPro" id="IPR002401">
    <property type="entry name" value="Cyt_P450_E_grp-I"/>
</dbReference>